<feature type="disulfide bond" evidence="2">
    <location>
        <begin position="62"/>
        <end position="71"/>
    </location>
</feature>
<evidence type="ECO:0000259" key="4">
    <source>
        <dbReference type="PROSITE" id="PS50027"/>
    </source>
</evidence>
<keyword evidence="2" id="KW-0424">Laminin EGF-like domain</keyword>
<reference evidence="5" key="2">
    <citation type="submission" date="2025-09" db="UniProtKB">
        <authorList>
            <consortium name="Ensembl"/>
        </authorList>
    </citation>
    <scope>IDENTIFICATION</scope>
</reference>
<evidence type="ECO:0000256" key="2">
    <source>
        <dbReference type="PROSITE-ProRule" id="PRU00460"/>
    </source>
</evidence>
<feature type="domain" description="EGF-like" evidence="3">
    <location>
        <begin position="85"/>
        <end position="120"/>
    </location>
</feature>
<organism evidence="5">
    <name type="scientific">Petromyzon marinus</name>
    <name type="common">Sea lamprey</name>
    <dbReference type="NCBI Taxonomy" id="7757"/>
    <lineage>
        <taxon>Eukaryota</taxon>
        <taxon>Metazoa</taxon>
        <taxon>Chordata</taxon>
        <taxon>Craniata</taxon>
        <taxon>Vertebrata</taxon>
        <taxon>Cyclostomata</taxon>
        <taxon>Hyperoartia</taxon>
        <taxon>Petromyzontiformes</taxon>
        <taxon>Petromyzontidae</taxon>
        <taxon>Petromyzon</taxon>
    </lineage>
</organism>
<feature type="disulfide bond" evidence="2">
    <location>
        <begin position="42"/>
        <end position="54"/>
    </location>
</feature>
<dbReference type="Gene3D" id="2.10.25.10">
    <property type="entry name" value="Laminin"/>
    <property type="match status" value="2"/>
</dbReference>
<dbReference type="InterPro" id="IPR000742">
    <property type="entry name" value="EGF"/>
</dbReference>
<name>S4R5M9_PETMA</name>
<dbReference type="Pfam" id="PF00053">
    <property type="entry name" value="EGF_laminin"/>
    <property type="match status" value="1"/>
</dbReference>
<protein>
    <recommendedName>
        <fullName evidence="6">EGF-like domain-containing protein</fullName>
    </recommendedName>
</protein>
<accession>S4R5M9</accession>
<dbReference type="SUPFAM" id="SSF57196">
    <property type="entry name" value="EGF/Laminin"/>
    <property type="match status" value="2"/>
</dbReference>
<evidence type="ECO:0000256" key="1">
    <source>
        <dbReference type="PROSITE-ProRule" id="PRU00076"/>
    </source>
</evidence>
<feature type="disulfide bond" evidence="1">
    <location>
        <begin position="110"/>
        <end position="119"/>
    </location>
</feature>
<dbReference type="STRING" id="7757.ENSPMAP00000000509"/>
<sequence length="135" mass="14282">KNKRNACVHPCACVRAPPPPSIIVRNRRSDANRPVSRAVAACECNPFGSASDRCNGTGQCECKEGASGLKCGECLAGYYWNRGCQQNACDEELLRCQNGGECRDRQRCACAPGYSGALCEERSGCRGRGAGCGGS</sequence>
<dbReference type="SMART" id="SM00180">
    <property type="entry name" value="EGF_Lam"/>
    <property type="match status" value="1"/>
</dbReference>
<dbReference type="PROSITE" id="PS01248">
    <property type="entry name" value="EGF_LAM_1"/>
    <property type="match status" value="1"/>
</dbReference>
<dbReference type="PROSITE" id="PS01186">
    <property type="entry name" value="EGF_2"/>
    <property type="match status" value="1"/>
</dbReference>
<evidence type="ECO:0008006" key="6">
    <source>
        <dbReference type="Google" id="ProtNLM"/>
    </source>
</evidence>
<dbReference type="Ensembl" id="ENSPMAT00000000510.1">
    <property type="protein sequence ID" value="ENSPMAP00000000509.1"/>
    <property type="gene ID" value="ENSPMAG00000000457.1"/>
</dbReference>
<comment type="caution">
    <text evidence="1">Lacks conserved residue(s) required for the propagation of feature annotation.</text>
</comment>
<dbReference type="PROSITE" id="PS00022">
    <property type="entry name" value="EGF_1"/>
    <property type="match status" value="1"/>
</dbReference>
<reference evidence="5" key="1">
    <citation type="submission" date="2025-08" db="UniProtKB">
        <authorList>
            <consortium name="Ensembl"/>
        </authorList>
    </citation>
    <scope>IDENTIFICATION</scope>
</reference>
<dbReference type="AlphaFoldDB" id="S4R5M9"/>
<keyword evidence="1" id="KW-1015">Disulfide bond</keyword>
<dbReference type="CDD" id="cd00055">
    <property type="entry name" value="EGF_Lam"/>
    <property type="match status" value="1"/>
</dbReference>
<dbReference type="PROSITE" id="PS50027">
    <property type="entry name" value="EGF_LAM_2"/>
    <property type="match status" value="1"/>
</dbReference>
<evidence type="ECO:0000313" key="5">
    <source>
        <dbReference type="Ensembl" id="ENSPMAP00000000509.1"/>
    </source>
</evidence>
<feature type="domain" description="Laminin EGF-like" evidence="4">
    <location>
        <begin position="42"/>
        <end position="86"/>
    </location>
</feature>
<dbReference type="FunFam" id="2.10.25.10:FF:000180">
    <property type="entry name" value="Netrin G2"/>
    <property type="match status" value="1"/>
</dbReference>
<dbReference type="InterPro" id="IPR002049">
    <property type="entry name" value="LE_dom"/>
</dbReference>
<dbReference type="PROSITE" id="PS50026">
    <property type="entry name" value="EGF_3"/>
    <property type="match status" value="1"/>
</dbReference>
<keyword evidence="1" id="KW-0245">EGF-like domain</keyword>
<proteinExistence type="predicted"/>
<dbReference type="HOGENOM" id="CLU_114357_1_0_1"/>
<evidence type="ECO:0000259" key="3">
    <source>
        <dbReference type="PROSITE" id="PS50026"/>
    </source>
</evidence>